<feature type="compositionally biased region" description="Polar residues" evidence="1">
    <location>
        <begin position="1"/>
        <end position="11"/>
    </location>
</feature>
<sequence length="646" mass="69736">DADSFQTSSQHALAMAAAPLPPGLPAPRGNSTDWMTSGLATPPGTGSPIVQPALRLEGVDSSEPPQEDDMGMEGGDTDLTQDLEAAHLTPNAQAPPPVAPQLPPRQTQVQRTFDFDPDAQLRETYVKLIEDAALASFDVLAVRRARGLDFTPPSFDALLQATTAAPLRALLYSVAFDPDAHDAYERLGLARVEDRVTLGIELLSVGTAKCLDREAQDQIDGWRRRLQEAAASCALDLPDALAARRAIKGEPKSLDACGEVDVDFTRYLHDTLDAAHSTAVLALHMSNILRTDLAQFPCAATVSDTRHLQAQLCGAQDAIEQLFRQLSSSHLVTWAPSNLGQVQKVALAWRSTTGGRQSLEQLSLRILPGCQTASQVDDLWDRPLLHPKWRDVVKEIRYLTPPVSMVITSRTAPVHQQRHIAIIILGSPAAPAQLLLEQWRPASYEHQSQLVWDPAAMLLDATSPKAALHYQELYKDALVLSAKLLLISTRADSARPDVHTGERIRNRQSRDGPETYAQVTATASQLNAARARGGHAAAPGNPAKPVSLQATVHIPLGTTGPPEDWLPAALSRATAQQGLPTLRRADDDSVLGMHELCPIRDAEGGWMGKIVIQLAAEAEVRKLHEAIHGMRLAVNGHDASVEAGVD</sequence>
<reference evidence="2" key="1">
    <citation type="submission" date="2023-10" db="EMBL/GenBank/DDBJ databases">
        <authorList>
            <person name="Chen Y."/>
            <person name="Shah S."/>
            <person name="Dougan E. K."/>
            <person name="Thang M."/>
            <person name="Chan C."/>
        </authorList>
    </citation>
    <scope>NUCLEOTIDE SEQUENCE [LARGE SCALE GENOMIC DNA]</scope>
</reference>
<protein>
    <submittedName>
        <fullName evidence="2">Uncharacterized protein</fullName>
    </submittedName>
</protein>
<dbReference type="EMBL" id="CAUYUJ010014338">
    <property type="protein sequence ID" value="CAK0839973.1"/>
    <property type="molecule type" value="Genomic_DNA"/>
</dbReference>
<keyword evidence="3" id="KW-1185">Reference proteome</keyword>
<gene>
    <name evidence="2" type="ORF">PCOR1329_LOCUS35523</name>
</gene>
<feature type="region of interest" description="Disordered" evidence="1">
    <location>
        <begin position="495"/>
        <end position="515"/>
    </location>
</feature>
<evidence type="ECO:0000256" key="1">
    <source>
        <dbReference type="SAM" id="MobiDB-lite"/>
    </source>
</evidence>
<evidence type="ECO:0000313" key="3">
    <source>
        <dbReference type="Proteomes" id="UP001189429"/>
    </source>
</evidence>
<comment type="caution">
    <text evidence="2">The sequence shown here is derived from an EMBL/GenBank/DDBJ whole genome shotgun (WGS) entry which is preliminary data.</text>
</comment>
<feature type="compositionally biased region" description="Polar residues" evidence="1">
    <location>
        <begin position="29"/>
        <end position="39"/>
    </location>
</feature>
<feature type="region of interest" description="Disordered" evidence="1">
    <location>
        <begin position="1"/>
        <end position="77"/>
    </location>
</feature>
<feature type="compositionally biased region" description="Basic and acidic residues" evidence="1">
    <location>
        <begin position="495"/>
        <end position="513"/>
    </location>
</feature>
<proteinExistence type="predicted"/>
<accession>A0ABN9T4P4</accession>
<dbReference type="Proteomes" id="UP001189429">
    <property type="component" value="Unassembled WGS sequence"/>
</dbReference>
<feature type="non-terminal residue" evidence="2">
    <location>
        <position position="1"/>
    </location>
</feature>
<name>A0ABN9T4P4_9DINO</name>
<evidence type="ECO:0000313" key="2">
    <source>
        <dbReference type="EMBL" id="CAK0839973.1"/>
    </source>
</evidence>
<feature type="compositionally biased region" description="Acidic residues" evidence="1">
    <location>
        <begin position="65"/>
        <end position="77"/>
    </location>
</feature>
<organism evidence="2 3">
    <name type="scientific">Prorocentrum cordatum</name>
    <dbReference type="NCBI Taxonomy" id="2364126"/>
    <lineage>
        <taxon>Eukaryota</taxon>
        <taxon>Sar</taxon>
        <taxon>Alveolata</taxon>
        <taxon>Dinophyceae</taxon>
        <taxon>Prorocentrales</taxon>
        <taxon>Prorocentraceae</taxon>
        <taxon>Prorocentrum</taxon>
    </lineage>
</organism>